<organism evidence="11 12">
    <name type="scientific">Dichotomopilus funicola</name>
    <dbReference type="NCBI Taxonomy" id="1934379"/>
    <lineage>
        <taxon>Eukaryota</taxon>
        <taxon>Fungi</taxon>
        <taxon>Dikarya</taxon>
        <taxon>Ascomycota</taxon>
        <taxon>Pezizomycotina</taxon>
        <taxon>Sordariomycetes</taxon>
        <taxon>Sordariomycetidae</taxon>
        <taxon>Sordariales</taxon>
        <taxon>Chaetomiaceae</taxon>
        <taxon>Dichotomopilus</taxon>
    </lineage>
</organism>
<evidence type="ECO:0000256" key="1">
    <source>
        <dbReference type="ARBA" id="ARBA00004173"/>
    </source>
</evidence>
<dbReference type="PROSITE" id="PS50881">
    <property type="entry name" value="S5_DSRBD"/>
    <property type="match status" value="1"/>
</dbReference>
<comment type="similarity">
    <text evidence="2 9">Belongs to the universal ribosomal protein uS5 family.</text>
</comment>
<dbReference type="Proteomes" id="UP001302676">
    <property type="component" value="Unassembled WGS sequence"/>
</dbReference>
<comment type="caution">
    <text evidence="11">The sequence shown here is derived from an EMBL/GenBank/DDBJ whole genome shotgun (WGS) entry which is preliminary data.</text>
</comment>
<dbReference type="InterPro" id="IPR014721">
    <property type="entry name" value="Ribsml_uS5_D2-typ_fold_subgr"/>
</dbReference>
<dbReference type="SUPFAM" id="SSF54211">
    <property type="entry name" value="Ribosomal protein S5 domain 2-like"/>
    <property type="match status" value="1"/>
</dbReference>
<evidence type="ECO:0000256" key="7">
    <source>
        <dbReference type="ARBA" id="ARBA00039335"/>
    </source>
</evidence>
<reference evidence="11" key="2">
    <citation type="submission" date="2023-05" db="EMBL/GenBank/DDBJ databases">
        <authorList>
            <consortium name="Lawrence Berkeley National Laboratory"/>
            <person name="Steindorff A."/>
            <person name="Hensen N."/>
            <person name="Bonometti L."/>
            <person name="Westerberg I."/>
            <person name="Brannstrom I.O."/>
            <person name="Guillou S."/>
            <person name="Cros-Aarteil S."/>
            <person name="Calhoun S."/>
            <person name="Haridas S."/>
            <person name="Kuo A."/>
            <person name="Mondo S."/>
            <person name="Pangilinan J."/>
            <person name="Riley R."/>
            <person name="Labutti K."/>
            <person name="Andreopoulos B."/>
            <person name="Lipzen A."/>
            <person name="Chen C."/>
            <person name="Yanf M."/>
            <person name="Daum C."/>
            <person name="Ng V."/>
            <person name="Clum A."/>
            <person name="Ohm R."/>
            <person name="Martin F."/>
            <person name="Silar P."/>
            <person name="Natvig D."/>
            <person name="Lalanne C."/>
            <person name="Gautier V."/>
            <person name="Ament-Velasquez S.L."/>
            <person name="Kruys A."/>
            <person name="Hutchinson M.I."/>
            <person name="Powell A.J."/>
            <person name="Barry K."/>
            <person name="Miller A.N."/>
            <person name="Grigoriev I.V."/>
            <person name="Debuchy R."/>
            <person name="Gladieux P."/>
            <person name="Thoren M.H."/>
            <person name="Johannesson H."/>
        </authorList>
    </citation>
    <scope>NUCLEOTIDE SEQUENCE</scope>
    <source>
        <strain evidence="11">CBS 141.50</strain>
    </source>
</reference>
<dbReference type="GO" id="GO:0003735">
    <property type="term" value="F:structural constituent of ribosome"/>
    <property type="evidence" value="ECO:0007669"/>
    <property type="project" value="UniProtKB-UniRule"/>
</dbReference>
<comment type="subcellular location">
    <subcellularLocation>
        <location evidence="1">Mitochondrion</location>
    </subcellularLocation>
</comment>
<evidence type="ECO:0000259" key="10">
    <source>
        <dbReference type="PROSITE" id="PS50881"/>
    </source>
</evidence>
<dbReference type="GeneID" id="87820638"/>
<dbReference type="FunFam" id="3.30.230.10:FF:000041">
    <property type="entry name" value="37S ribosomal protein S5"/>
    <property type="match status" value="1"/>
</dbReference>
<reference evidence="11" key="1">
    <citation type="journal article" date="2023" name="Mol. Phylogenet. Evol.">
        <title>Genome-scale phylogeny and comparative genomics of the fungal order Sordariales.</title>
        <authorList>
            <person name="Hensen N."/>
            <person name="Bonometti L."/>
            <person name="Westerberg I."/>
            <person name="Brannstrom I.O."/>
            <person name="Guillou S."/>
            <person name="Cros-Aarteil S."/>
            <person name="Calhoun S."/>
            <person name="Haridas S."/>
            <person name="Kuo A."/>
            <person name="Mondo S."/>
            <person name="Pangilinan J."/>
            <person name="Riley R."/>
            <person name="LaButti K."/>
            <person name="Andreopoulos B."/>
            <person name="Lipzen A."/>
            <person name="Chen C."/>
            <person name="Yan M."/>
            <person name="Daum C."/>
            <person name="Ng V."/>
            <person name="Clum A."/>
            <person name="Steindorff A."/>
            <person name="Ohm R.A."/>
            <person name="Martin F."/>
            <person name="Silar P."/>
            <person name="Natvig D.O."/>
            <person name="Lalanne C."/>
            <person name="Gautier V."/>
            <person name="Ament-Velasquez S.L."/>
            <person name="Kruys A."/>
            <person name="Hutchinson M.I."/>
            <person name="Powell A.J."/>
            <person name="Barry K."/>
            <person name="Miller A.N."/>
            <person name="Grigoriev I.V."/>
            <person name="Debuchy R."/>
            <person name="Gladieux P."/>
            <person name="Hiltunen Thoren M."/>
            <person name="Johannesson H."/>
        </authorList>
    </citation>
    <scope>NUCLEOTIDE SEQUENCE</scope>
    <source>
        <strain evidence="11">CBS 141.50</strain>
    </source>
</reference>
<feature type="domain" description="S5 DRBM" evidence="10">
    <location>
        <begin position="342"/>
        <end position="405"/>
    </location>
</feature>
<dbReference type="InterPro" id="IPR000851">
    <property type="entry name" value="Ribosomal_uS5"/>
</dbReference>
<sequence>MSVARPAARRLVSGSLAAAPRAACAGPLAAVASTTTTTPTTTSPIGTPRAGTIPTTACHQLSFVHRFHSSPQLSARRRPRFANVRASDMGLMNEEQVDKFTKKKFPKYREEELEVLRERYSPEQYAAIEAGEAAVDPRDLTVQGRLRFDPYRLPYIDDFAESQAVIDKPPRKELPPDPNARFMDLDEFTKDLINWVDEFPDGEETGTLKKLEDFLPEESKHLPEIQWPRELREKVHKDYQAYLTDQTNKEAKKNEANAGLEKNEGSITSTDVLKYILERSAMTDGNRKTDTSMARGLPRKIPGVSGKYIKAIDPADEGLDDTGLYQELKKRTGLKMRDIMDLKTKQLVVRIVSNQTRLGKIRKFSIMCISGNGNGWLGLGQAKAAELVDASIKARQLAILNMKPIRRYENRTIYGTVSAKVSGTIVNIEARPPGFGLRVPHRIFEMCRAAGITDLSANIPRSRNPMNQVKAAYWALTNQPDPEQIAIGRGKKLVDARKVYYGGAVY</sequence>
<dbReference type="Pfam" id="PF03719">
    <property type="entry name" value="Ribosomal_S5_C"/>
    <property type="match status" value="1"/>
</dbReference>
<dbReference type="InterPro" id="IPR005324">
    <property type="entry name" value="Ribosomal_uS5_C"/>
</dbReference>
<evidence type="ECO:0000256" key="9">
    <source>
        <dbReference type="RuleBase" id="RU003823"/>
    </source>
</evidence>
<dbReference type="Gene3D" id="3.30.230.10">
    <property type="match status" value="1"/>
</dbReference>
<comment type="function">
    <text evidence="6">Component of the mitochondrial ribosome (mitoribosome), a dedicated translation machinery responsible for the synthesis of mitochondrial genome-encoded proteins, including at least some of the essential transmembrane subunits of the mitochondrial respiratory chain. The mitoribosomes are attached to the mitochondrial inner membrane and translation products are cotranslationally integrated into the membrane.</text>
</comment>
<dbReference type="PANTHER" id="PTHR48277">
    <property type="entry name" value="MITOCHONDRIAL RIBOSOMAL PROTEIN S5"/>
    <property type="match status" value="1"/>
</dbReference>
<dbReference type="GO" id="GO:0005763">
    <property type="term" value="C:mitochondrial small ribosomal subunit"/>
    <property type="evidence" value="ECO:0007669"/>
    <property type="project" value="UniProtKB-ARBA"/>
</dbReference>
<name>A0AAN6V186_9PEZI</name>
<protein>
    <recommendedName>
        <fullName evidence="7">Small ribosomal subunit protein uS5m</fullName>
    </recommendedName>
</protein>
<dbReference type="GO" id="GO:0003723">
    <property type="term" value="F:RNA binding"/>
    <property type="evidence" value="ECO:0007669"/>
    <property type="project" value="InterPro"/>
</dbReference>
<accession>A0AAN6V186</accession>
<evidence type="ECO:0000256" key="8">
    <source>
        <dbReference type="PROSITE-ProRule" id="PRU00268"/>
    </source>
</evidence>
<evidence type="ECO:0000313" key="11">
    <source>
        <dbReference type="EMBL" id="KAK4142977.1"/>
    </source>
</evidence>
<evidence type="ECO:0000256" key="5">
    <source>
        <dbReference type="ARBA" id="ARBA00023274"/>
    </source>
</evidence>
<evidence type="ECO:0000256" key="4">
    <source>
        <dbReference type="ARBA" id="ARBA00023128"/>
    </source>
</evidence>
<dbReference type="InterPro" id="IPR013810">
    <property type="entry name" value="Ribosomal_uS5_N"/>
</dbReference>
<keyword evidence="4" id="KW-0496">Mitochondrion</keyword>
<dbReference type="GO" id="GO:0006412">
    <property type="term" value="P:translation"/>
    <property type="evidence" value="ECO:0007669"/>
    <property type="project" value="InterPro"/>
</dbReference>
<evidence type="ECO:0000313" key="12">
    <source>
        <dbReference type="Proteomes" id="UP001302676"/>
    </source>
</evidence>
<dbReference type="PANTHER" id="PTHR48277:SF1">
    <property type="entry name" value="MITOCHONDRIAL RIBOSOMAL PROTEIN S5"/>
    <property type="match status" value="1"/>
</dbReference>
<dbReference type="EMBL" id="MU853591">
    <property type="protein sequence ID" value="KAK4142977.1"/>
    <property type="molecule type" value="Genomic_DNA"/>
</dbReference>
<gene>
    <name evidence="11" type="ORF">C8A04DRAFT_37851</name>
</gene>
<evidence type="ECO:0000256" key="6">
    <source>
        <dbReference type="ARBA" id="ARBA00037226"/>
    </source>
</evidence>
<dbReference type="RefSeq" id="XP_062636348.1">
    <property type="nucleotide sequence ID" value="XM_062784025.1"/>
</dbReference>
<proteinExistence type="inferred from homology"/>
<keyword evidence="5 8" id="KW-0687">Ribonucleoprotein</keyword>
<dbReference type="FunFam" id="3.30.160.20:FF:000022">
    <property type="entry name" value="28S ribosomal protein S5, mitochondrial"/>
    <property type="match status" value="1"/>
</dbReference>
<dbReference type="InterPro" id="IPR020568">
    <property type="entry name" value="Ribosomal_Su5_D2-typ_SF"/>
</dbReference>
<dbReference type="Gene3D" id="3.30.160.20">
    <property type="match status" value="1"/>
</dbReference>
<dbReference type="Pfam" id="PF00333">
    <property type="entry name" value="Ribosomal_S5"/>
    <property type="match status" value="1"/>
</dbReference>
<evidence type="ECO:0000256" key="2">
    <source>
        <dbReference type="ARBA" id="ARBA00008945"/>
    </source>
</evidence>
<keyword evidence="12" id="KW-1185">Reference proteome</keyword>
<keyword evidence="3 8" id="KW-0689">Ribosomal protein</keyword>
<evidence type="ECO:0000256" key="3">
    <source>
        <dbReference type="ARBA" id="ARBA00022980"/>
    </source>
</evidence>
<dbReference type="AlphaFoldDB" id="A0AAN6V186"/>
<dbReference type="SUPFAM" id="SSF54768">
    <property type="entry name" value="dsRNA-binding domain-like"/>
    <property type="match status" value="1"/>
</dbReference>